<comment type="pathway">
    <text evidence="2">Cofactor biosynthesis; tetrahydrofolate biosynthesis; 2-amino-4-hydroxy-6-hydroxymethyl-7,8-dihydropteridine diphosphate from 7,8-dihydroneopterin triphosphate: step 3/4.</text>
</comment>
<dbReference type="PANTHER" id="PTHR42844:SF1">
    <property type="entry name" value="DIHYDRONEOPTERIN ALDOLASE 1-RELATED"/>
    <property type="match status" value="1"/>
</dbReference>
<gene>
    <name evidence="10" type="ORF">LS77_008780</name>
    <name evidence="9" type="ORF">XJ32_09680</name>
</gene>
<dbReference type="PANTHER" id="PTHR42844">
    <property type="entry name" value="DIHYDRONEOPTERIN ALDOLASE 1-RELATED"/>
    <property type="match status" value="1"/>
</dbReference>
<evidence type="ECO:0000256" key="4">
    <source>
        <dbReference type="ARBA" id="ARBA00013043"/>
    </source>
</evidence>
<dbReference type="InterPro" id="IPR043133">
    <property type="entry name" value="GTP-CH-I_C/QueF"/>
</dbReference>
<proteinExistence type="inferred from homology"/>
<evidence type="ECO:0000256" key="5">
    <source>
        <dbReference type="ARBA" id="ARBA00022909"/>
    </source>
</evidence>
<dbReference type="EMBL" id="CP019645">
    <property type="protein sequence ID" value="AQQ60313.1"/>
    <property type="molecule type" value="Genomic_DNA"/>
</dbReference>
<dbReference type="AlphaFoldDB" id="A0A1Q2LIT2"/>
<dbReference type="InterPro" id="IPR006157">
    <property type="entry name" value="FolB_dom"/>
</dbReference>
<dbReference type="Pfam" id="PF02152">
    <property type="entry name" value="FolB"/>
    <property type="match status" value="1"/>
</dbReference>
<dbReference type="STRING" id="37372.XJ32_09680"/>
<evidence type="ECO:0000256" key="6">
    <source>
        <dbReference type="ARBA" id="ARBA00023239"/>
    </source>
</evidence>
<dbReference type="EMBL" id="JRPH02000030">
    <property type="protein sequence ID" value="TLE03523.1"/>
    <property type="molecule type" value="Genomic_DNA"/>
</dbReference>
<keyword evidence="6" id="KW-0456">Lyase</keyword>
<feature type="domain" description="Dihydroneopterin aldolase/epimerase" evidence="8">
    <location>
        <begin position="5"/>
        <end position="107"/>
    </location>
</feature>
<dbReference type="SMART" id="SM00905">
    <property type="entry name" value="FolB"/>
    <property type="match status" value="1"/>
</dbReference>
<name>A0A1Q2LIT2_9HELI</name>
<comment type="similarity">
    <text evidence="3">Belongs to the DHNA family.</text>
</comment>
<dbReference type="NCBIfam" id="TIGR00526">
    <property type="entry name" value="folB_dom"/>
    <property type="match status" value="1"/>
</dbReference>
<evidence type="ECO:0000313" key="10">
    <source>
        <dbReference type="EMBL" id="TLE03523.1"/>
    </source>
</evidence>
<evidence type="ECO:0000313" key="11">
    <source>
        <dbReference type="Proteomes" id="UP000029870"/>
    </source>
</evidence>
<dbReference type="SUPFAM" id="SSF55620">
    <property type="entry name" value="Tetrahydrobiopterin biosynthesis enzymes-like"/>
    <property type="match status" value="1"/>
</dbReference>
<dbReference type="Proteomes" id="UP000029870">
    <property type="component" value="Unassembled WGS sequence"/>
</dbReference>
<dbReference type="Gene3D" id="3.30.1130.10">
    <property type="match status" value="1"/>
</dbReference>
<reference evidence="10 11" key="1">
    <citation type="journal article" date="2014" name="Genome Announc.">
        <title>Draft genome sequences of eight enterohepatic helicobacter species isolated from both laboratory and wild rodents.</title>
        <authorList>
            <person name="Sheh A."/>
            <person name="Shen Z."/>
            <person name="Fox J.G."/>
        </authorList>
    </citation>
    <scope>NUCLEOTIDE SEQUENCE [LARGE SCALE GENOMIC DNA]</scope>
    <source>
        <strain evidence="10 11">Missouri</strain>
    </source>
</reference>
<protein>
    <recommendedName>
        <fullName evidence="4">dihydroneopterin aldolase</fullName>
        <ecNumber evidence="4">4.1.2.25</ecNumber>
    </recommendedName>
    <alternativeName>
        <fullName evidence="7">7,8-dihydroneopterin aldolase</fullName>
    </alternativeName>
</protein>
<reference evidence="10" key="3">
    <citation type="submission" date="2018-04" db="EMBL/GenBank/DDBJ databases">
        <authorList>
            <person name="Sheh A."/>
            <person name="Shen Z."/>
            <person name="Mannion A.J."/>
            <person name="Fox J.G."/>
        </authorList>
    </citation>
    <scope>NUCLEOTIDE SEQUENCE</scope>
    <source>
        <strain evidence="10">Missouri</strain>
    </source>
</reference>
<evidence type="ECO:0000256" key="3">
    <source>
        <dbReference type="ARBA" id="ARBA00005708"/>
    </source>
</evidence>
<evidence type="ECO:0000313" key="9">
    <source>
        <dbReference type="EMBL" id="AQQ60313.1"/>
    </source>
</evidence>
<accession>A0A1Q2LIT2</accession>
<evidence type="ECO:0000259" key="8">
    <source>
        <dbReference type="SMART" id="SM00905"/>
    </source>
</evidence>
<evidence type="ECO:0000256" key="2">
    <source>
        <dbReference type="ARBA" id="ARBA00005013"/>
    </source>
</evidence>
<organism evidence="9 12">
    <name type="scientific">Helicobacter bilis</name>
    <dbReference type="NCBI Taxonomy" id="37372"/>
    <lineage>
        <taxon>Bacteria</taxon>
        <taxon>Pseudomonadati</taxon>
        <taxon>Campylobacterota</taxon>
        <taxon>Epsilonproteobacteria</taxon>
        <taxon>Campylobacterales</taxon>
        <taxon>Helicobacteraceae</taxon>
        <taxon>Helicobacter</taxon>
    </lineage>
</organism>
<keyword evidence="5" id="KW-0289">Folate biosynthesis</keyword>
<comment type="catalytic activity">
    <reaction evidence="1">
        <text>7,8-dihydroneopterin = 6-hydroxymethyl-7,8-dihydropterin + glycolaldehyde</text>
        <dbReference type="Rhea" id="RHEA:10540"/>
        <dbReference type="ChEBI" id="CHEBI:17001"/>
        <dbReference type="ChEBI" id="CHEBI:17071"/>
        <dbReference type="ChEBI" id="CHEBI:44841"/>
        <dbReference type="EC" id="4.1.2.25"/>
    </reaction>
</comment>
<dbReference type="GO" id="GO:0005737">
    <property type="term" value="C:cytoplasm"/>
    <property type="evidence" value="ECO:0007669"/>
    <property type="project" value="TreeGrafter"/>
</dbReference>
<dbReference type="GO" id="GO:0046656">
    <property type="term" value="P:folic acid biosynthetic process"/>
    <property type="evidence" value="ECO:0007669"/>
    <property type="project" value="UniProtKB-KW"/>
</dbReference>
<sequence>MKMCILIKDLSFEAIIGILPEERQKPQKINISAKIKYRYKDSKDYLDYARVANTIIECVQTKQYGLLEEALNDIAATCFKTFKKIKTLTLYIEKPDILQHCKVGMRAKFRRKNNGFTFMFAISRD</sequence>
<dbReference type="GO" id="GO:0004150">
    <property type="term" value="F:dihydroneopterin aldolase activity"/>
    <property type="evidence" value="ECO:0007669"/>
    <property type="project" value="UniProtKB-EC"/>
</dbReference>
<evidence type="ECO:0000313" key="12">
    <source>
        <dbReference type="Proteomes" id="UP000188298"/>
    </source>
</evidence>
<dbReference type="EC" id="4.1.2.25" evidence="4"/>
<reference evidence="9 12" key="2">
    <citation type="submission" date="2017-02" db="EMBL/GenBank/DDBJ databases">
        <title>Whole genome sequencing of Helicobacter bilis strain AAQJH.</title>
        <authorList>
            <person name="Conlan S."/>
            <person name="Thomas P.J."/>
            <person name="Mullikin J."/>
            <person name="Palmore T.N."/>
            <person name="Frank K.M."/>
            <person name="Segre J.A."/>
        </authorList>
    </citation>
    <scope>NUCLEOTIDE SEQUENCE [LARGE SCALE GENOMIC DNA]</scope>
    <source>
        <strain evidence="9 12">AAQJH</strain>
    </source>
</reference>
<dbReference type="RefSeq" id="WP_004084979.1">
    <property type="nucleotide sequence ID" value="NZ_CP019645.1"/>
</dbReference>
<dbReference type="InterPro" id="IPR006156">
    <property type="entry name" value="Dihydroneopterin_aldolase"/>
</dbReference>
<dbReference type="GeneID" id="60656027"/>
<dbReference type="KEGG" id="hbl:XJ32_09680"/>
<evidence type="ECO:0000256" key="1">
    <source>
        <dbReference type="ARBA" id="ARBA00001353"/>
    </source>
</evidence>
<dbReference type="Proteomes" id="UP000188298">
    <property type="component" value="Chromosome"/>
</dbReference>
<evidence type="ECO:0000256" key="7">
    <source>
        <dbReference type="ARBA" id="ARBA00032903"/>
    </source>
</evidence>